<protein>
    <submittedName>
        <fullName evidence="1">Uncharacterized protein</fullName>
    </submittedName>
</protein>
<dbReference type="EMBL" id="CP071709">
    <property type="protein sequence ID" value="QVY63535.1"/>
    <property type="molecule type" value="Genomic_DNA"/>
</dbReference>
<evidence type="ECO:0000313" key="2">
    <source>
        <dbReference type="Proteomes" id="UP000679247"/>
    </source>
</evidence>
<keyword evidence="2" id="KW-1185">Reference proteome</keyword>
<proteinExistence type="predicted"/>
<evidence type="ECO:0000313" key="1">
    <source>
        <dbReference type="EMBL" id="QVY63535.1"/>
    </source>
</evidence>
<dbReference type="Proteomes" id="UP000679247">
    <property type="component" value="Chromosome"/>
</dbReference>
<organism evidence="1 2">
    <name type="scientific">Cytobacillus gottheilii</name>
    <dbReference type="NCBI Taxonomy" id="859144"/>
    <lineage>
        <taxon>Bacteria</taxon>
        <taxon>Bacillati</taxon>
        <taxon>Bacillota</taxon>
        <taxon>Bacilli</taxon>
        <taxon>Bacillales</taxon>
        <taxon>Bacillaceae</taxon>
        <taxon>Cytobacillus</taxon>
    </lineage>
</organism>
<dbReference type="RefSeq" id="WP_214478669.1">
    <property type="nucleotide sequence ID" value="NZ_CP071709.1"/>
</dbReference>
<accession>A0ABX8FHQ2</accession>
<name>A0ABX8FHQ2_9BACI</name>
<reference evidence="1 2" key="1">
    <citation type="submission" date="2021-03" db="EMBL/GenBank/DDBJ databases">
        <title>The first data on the complete genome of the tetrodotoxin-producing bacterium.</title>
        <authorList>
            <person name="Melnikova D.I."/>
            <person name="Nijland R."/>
            <person name="Magarlamov T.Y."/>
        </authorList>
    </citation>
    <scope>NUCLEOTIDE SEQUENCE [LARGE SCALE GENOMIC DNA]</scope>
    <source>
        <strain evidence="1 2">1839</strain>
    </source>
</reference>
<sequence length="63" mass="7429">MDMKTAFLTEEIEIKNKAHILYTYQSGEKYVNNAYSYIMTGLSNNHHVIIIENDILTKKYRKS</sequence>
<gene>
    <name evidence="1" type="ORF">J1899_11015</name>
</gene>